<accession>S0G4Y9</accession>
<feature type="region of interest" description="Disordered" evidence="1">
    <location>
        <begin position="43"/>
        <end position="66"/>
    </location>
</feature>
<comment type="caution">
    <text evidence="2">The sequence shown here is derived from an EMBL/GenBank/DDBJ whole genome shotgun (WGS) entry which is preliminary data.</text>
</comment>
<dbReference type="InterPro" id="IPR052025">
    <property type="entry name" value="Xyloglucanase_GH74"/>
</dbReference>
<evidence type="ECO:0000256" key="1">
    <source>
        <dbReference type="SAM" id="MobiDB-lite"/>
    </source>
</evidence>
<name>S0G4Y9_9BACT</name>
<evidence type="ECO:0000313" key="3">
    <source>
        <dbReference type="Proteomes" id="UP000014216"/>
    </source>
</evidence>
<sequence length="1029" mass="113640">MTRRSQKYWFMLLFFVVFNMIWLPVFPCFADKPLFPIPPQLDISTTRPATPPGNKNPQPLTHDNQSLMQPVPDGVWRTVDPGGSGGTLDFVMHPADGTLMASSDMGRSLLRCTDWHKGFEPVAPPGHPTLDVLVPHPRHKGTWYAGFDSPDGKGLFRSRDNGDTWKLIHASSAMARNTVYGLVIDTVAGDTLIWGIRKQGLVISRDHGQTFADFSEGLDTNQLYGFSKNLSAKIPLLAADIGNQTLLFLATPKGLYQRSLHPDTTGRAWRRIPDLPVEPITCLAHDSIKKWVWAVTRSGRLFKNDLATGRWEQVPYTQTSPSPPGITLLQTHPQKPGHLWCFSHGRAGLFHTRDQGATWQWLTRRFLTETDVFQGNVPRDFRHRNKFMRDYFFIHPGNPDHLILGDMYQSLDGGRTWRFAAARYLPDRHAYQGKGLTLLTAYRAFWDQVHPNRVYLGFSDTGLMQSDDRGASVKSLWSSDYPDLYSLAYWSTQMLDTSGTCMAFAADPEYPGTRFYGMSGKGGPNSAKGMLFKTVTSGRHWEPVFPEQSGLPGGMITDLVLMDGQGYHRRTLYAAVNHLNQGRPESGIYLSRDSGNTFERLADSVTSPLGFPLMSLDVCRDHPDILYAAASSEGGKRPARELRKTVDVPLPDGGVFRSSDGGGTWIRTGGPELAGAVQVAVHPHDPDIAYAAVVPGRGKSDAETHVKRGGILKTLDGGRTWNHVLDFSSPVPGLGPIDAGAPASVAVNPVLPEIVYAAVDRAGVFRTLDSGTTWDRVDWDGLKPFQATYHTLTINPHDPAEFFLALFGNSFLAFRDPVAARFLDPARRSNPFDPVLNSGFELTQNNGTPVHWTWQNLAHPGPDGTPILSISTAPDRNGNALRVKMSAATYRNPAFTGDGQVPITFLSHQISPFALSQVRGNTIQVSYDIYATRLKGPDLPILSLVETIGRDTHLIAELPAALAFTHTPYKKMDIKKGHPLAGKWLTVSTTAAVSSRANALTLILHTTDKNQKTDYYIDHVTIRKTRSPG</sequence>
<proteinExistence type="predicted"/>
<protein>
    <submittedName>
        <fullName evidence="2">Glycosyl hydrolase BNR repeat-containing protein</fullName>
    </submittedName>
</protein>
<dbReference type="RefSeq" id="WP_006965750.1">
    <property type="nucleotide sequence ID" value="NZ_APJX01000004.1"/>
</dbReference>
<dbReference type="PANTHER" id="PTHR43739">
    <property type="entry name" value="XYLOGLUCANASE (EUROFUNG)"/>
    <property type="match status" value="1"/>
</dbReference>
<dbReference type="GO" id="GO:0010411">
    <property type="term" value="P:xyloglucan metabolic process"/>
    <property type="evidence" value="ECO:0007669"/>
    <property type="project" value="TreeGrafter"/>
</dbReference>
<dbReference type="GO" id="GO:0016787">
    <property type="term" value="F:hydrolase activity"/>
    <property type="evidence" value="ECO:0007669"/>
    <property type="project" value="UniProtKB-KW"/>
</dbReference>
<gene>
    <name evidence="2" type="ORF">Dpo_4c00590</name>
</gene>
<evidence type="ECO:0000313" key="2">
    <source>
        <dbReference type="EMBL" id="EMS79512.1"/>
    </source>
</evidence>
<dbReference type="InterPro" id="IPR015943">
    <property type="entry name" value="WD40/YVTN_repeat-like_dom_sf"/>
</dbReference>
<dbReference type="PANTHER" id="PTHR43739:SF5">
    <property type="entry name" value="EXO-ALPHA-SIALIDASE"/>
    <property type="match status" value="1"/>
</dbReference>
<dbReference type="OrthoDB" id="6244278at2"/>
<dbReference type="Proteomes" id="UP000014216">
    <property type="component" value="Unassembled WGS sequence"/>
</dbReference>
<dbReference type="EMBL" id="APJX01000004">
    <property type="protein sequence ID" value="EMS79512.1"/>
    <property type="molecule type" value="Genomic_DNA"/>
</dbReference>
<reference evidence="2 3" key="1">
    <citation type="journal article" date="2013" name="Genome Announc.">
        <title>Draft Genome Sequence of Desulfotignum phosphitoxidans DSM 13687 Strain FiPS-3.</title>
        <authorList>
            <person name="Poehlein A."/>
            <person name="Daniel R."/>
            <person name="Simeonova D.D."/>
        </authorList>
    </citation>
    <scope>NUCLEOTIDE SEQUENCE [LARGE SCALE GENOMIC DNA]</scope>
    <source>
        <strain evidence="2 3">DSM 13687</strain>
    </source>
</reference>
<keyword evidence="3" id="KW-1185">Reference proteome</keyword>
<dbReference type="Gene3D" id="2.130.10.10">
    <property type="entry name" value="YVTN repeat-like/Quinoprotein amine dehydrogenase"/>
    <property type="match status" value="4"/>
</dbReference>
<organism evidence="2 3">
    <name type="scientific">Desulfotignum phosphitoxidans DSM 13687</name>
    <dbReference type="NCBI Taxonomy" id="1286635"/>
    <lineage>
        <taxon>Bacteria</taxon>
        <taxon>Pseudomonadati</taxon>
        <taxon>Thermodesulfobacteriota</taxon>
        <taxon>Desulfobacteria</taxon>
        <taxon>Desulfobacterales</taxon>
        <taxon>Desulfobacteraceae</taxon>
        <taxon>Desulfotignum</taxon>
    </lineage>
</organism>
<dbReference type="SUPFAM" id="SSF110296">
    <property type="entry name" value="Oligoxyloglucan reducing end-specific cellobiohydrolase"/>
    <property type="match status" value="3"/>
</dbReference>
<dbReference type="AlphaFoldDB" id="S0G4Y9"/>
<keyword evidence="2" id="KW-0378">Hydrolase</keyword>